<evidence type="ECO:0000313" key="2">
    <source>
        <dbReference type="Proteomes" id="UP000592820"/>
    </source>
</evidence>
<dbReference type="RefSeq" id="WP_184227495.1">
    <property type="nucleotide sequence ID" value="NZ_JACHDE010000011.1"/>
</dbReference>
<dbReference type="AlphaFoldDB" id="A0A7W8LA96"/>
<protein>
    <submittedName>
        <fullName evidence="1">Uncharacterized protein</fullName>
    </submittedName>
</protein>
<accession>A0A7W8LA96</accession>
<organism evidence="1 2">
    <name type="scientific">Paraburkholderia youngii</name>
    <dbReference type="NCBI Taxonomy" id="2782701"/>
    <lineage>
        <taxon>Bacteria</taxon>
        <taxon>Pseudomonadati</taxon>
        <taxon>Pseudomonadota</taxon>
        <taxon>Betaproteobacteria</taxon>
        <taxon>Burkholderiales</taxon>
        <taxon>Burkholderiaceae</taxon>
        <taxon>Paraburkholderia</taxon>
    </lineage>
</organism>
<reference evidence="1 2" key="1">
    <citation type="submission" date="2020-08" db="EMBL/GenBank/DDBJ databases">
        <title>Genomic Encyclopedia of Type Strains, Phase IV (KMG-V): Genome sequencing to study the core and pangenomes of soil and plant-associated prokaryotes.</title>
        <authorList>
            <person name="Whitman W."/>
        </authorList>
    </citation>
    <scope>NUCLEOTIDE SEQUENCE [LARGE SCALE GENOMIC DNA]</scope>
    <source>
        <strain evidence="1 2">JPY162</strain>
    </source>
</reference>
<name>A0A7W8LA96_9BURK</name>
<proteinExistence type="predicted"/>
<dbReference type="PROSITE" id="PS51257">
    <property type="entry name" value="PROKAR_LIPOPROTEIN"/>
    <property type="match status" value="1"/>
</dbReference>
<sequence>MSSAPRGIARFDSAAAMVGALGACLHGKPFSSPSGSPLLDRSMPLINLLPRFAREWAYSIGGATEAIGERVARRLDIETIATWLADRYPRRQYPAAFVGSSNGALVHLAAAMGAPWLPQTFLCPVRAPGSDPDDAAAGLRDGRHAREALLAADGRIAVHHMHDPNQDRLMLRTMSYYRIKQRALALGFREFLLRSLPAGATLYVDICTLQWPVTRIGERAFFQFGAAGGATREEYFSGGPRVREYLARYGSARTRWDPPSPDALAPEAEWGFDMSLLDSLRALAQQADWRLVEFRFEEPESLSFFAFDTLREWYCDEGIEPRHLVVDSFVLLDPYTTMHLGALPFWLVFCTEPSARNLTRLLQREGRFEHIDLMLFSHGTEGVGVVPAREWQTIIASSSPDARLCGVDAKRFPRDFATFVRFDEALARRGSERPRMPLPAPLNVQAFDAALLRHGSRYGVAATLPRAEQVS</sequence>
<dbReference type="Proteomes" id="UP000592820">
    <property type="component" value="Unassembled WGS sequence"/>
</dbReference>
<dbReference type="EMBL" id="JACHDE010000011">
    <property type="protein sequence ID" value="MBB5402968.1"/>
    <property type="molecule type" value="Genomic_DNA"/>
</dbReference>
<comment type="caution">
    <text evidence="1">The sequence shown here is derived from an EMBL/GenBank/DDBJ whole genome shotgun (WGS) entry which is preliminary data.</text>
</comment>
<evidence type="ECO:0000313" key="1">
    <source>
        <dbReference type="EMBL" id="MBB5402968.1"/>
    </source>
</evidence>
<gene>
    <name evidence="1" type="ORF">HDG41_005054</name>
</gene>